<comment type="caution">
    <text evidence="1">The sequence shown here is derived from an EMBL/GenBank/DDBJ whole genome shotgun (WGS) entry which is preliminary data.</text>
</comment>
<proteinExistence type="predicted"/>
<protein>
    <submittedName>
        <fullName evidence="1">Uncharacterized protein</fullName>
    </submittedName>
</protein>
<evidence type="ECO:0000313" key="2">
    <source>
        <dbReference type="Proteomes" id="UP001054821"/>
    </source>
</evidence>
<accession>A0AAD4YX57</accession>
<dbReference type="AlphaFoldDB" id="A0AAD4YX57"/>
<evidence type="ECO:0000313" key="1">
    <source>
        <dbReference type="EMBL" id="KAI5323888.1"/>
    </source>
</evidence>
<gene>
    <name evidence="1" type="ORF">L3X38_032961</name>
</gene>
<dbReference type="EMBL" id="JAJFAZ020000006">
    <property type="protein sequence ID" value="KAI5323888.1"/>
    <property type="molecule type" value="Genomic_DNA"/>
</dbReference>
<reference evidence="1 2" key="1">
    <citation type="journal article" date="2022" name="G3 (Bethesda)">
        <title>Whole-genome sequence and methylome profiling of the almond [Prunus dulcis (Mill.) D.A. Webb] cultivar 'Nonpareil'.</title>
        <authorList>
            <person name="D'Amico-Willman K.M."/>
            <person name="Ouma W.Z."/>
            <person name="Meulia T."/>
            <person name="Sideli G.M."/>
            <person name="Gradziel T.M."/>
            <person name="Fresnedo-Ramirez J."/>
        </authorList>
    </citation>
    <scope>NUCLEOTIDE SEQUENCE [LARGE SCALE GENOMIC DNA]</scope>
    <source>
        <strain evidence="1">Clone GOH B32 T37-40</strain>
    </source>
</reference>
<sequence length="72" mass="7619">MAEMAARMLATAEGRKSPRMEVDGKGMIVMAAGMLAAVEERTPSNGLGPWCSEVVSPKSPLSKSFRRPCGPP</sequence>
<organism evidence="1 2">
    <name type="scientific">Prunus dulcis</name>
    <name type="common">Almond</name>
    <name type="synonym">Amygdalus dulcis</name>
    <dbReference type="NCBI Taxonomy" id="3755"/>
    <lineage>
        <taxon>Eukaryota</taxon>
        <taxon>Viridiplantae</taxon>
        <taxon>Streptophyta</taxon>
        <taxon>Embryophyta</taxon>
        <taxon>Tracheophyta</taxon>
        <taxon>Spermatophyta</taxon>
        <taxon>Magnoliopsida</taxon>
        <taxon>eudicotyledons</taxon>
        <taxon>Gunneridae</taxon>
        <taxon>Pentapetalae</taxon>
        <taxon>rosids</taxon>
        <taxon>fabids</taxon>
        <taxon>Rosales</taxon>
        <taxon>Rosaceae</taxon>
        <taxon>Amygdaloideae</taxon>
        <taxon>Amygdaleae</taxon>
        <taxon>Prunus</taxon>
    </lineage>
</organism>
<name>A0AAD4YX57_PRUDU</name>
<dbReference type="Proteomes" id="UP001054821">
    <property type="component" value="Chromosome 6"/>
</dbReference>
<keyword evidence="2" id="KW-1185">Reference proteome</keyword>